<reference evidence="3" key="1">
    <citation type="submission" date="2016-05" db="EMBL/GenBank/DDBJ databases">
        <authorList>
            <person name="Naeem Raeece"/>
        </authorList>
    </citation>
    <scope>NUCLEOTIDE SEQUENCE [LARGE SCALE GENOMIC DNA]</scope>
</reference>
<dbReference type="GO" id="GO:0006629">
    <property type="term" value="P:lipid metabolic process"/>
    <property type="evidence" value="ECO:0007669"/>
    <property type="project" value="InterPro"/>
</dbReference>
<dbReference type="Gene3D" id="3.20.20.190">
    <property type="entry name" value="Phosphatidylinositol (PI) phosphodiesterase"/>
    <property type="match status" value="1"/>
</dbReference>
<protein>
    <submittedName>
        <fullName evidence="2">Uncharacterized protein</fullName>
    </submittedName>
</protein>
<feature type="region of interest" description="Disordered" evidence="1">
    <location>
        <begin position="186"/>
        <end position="205"/>
    </location>
</feature>
<dbReference type="GO" id="GO:0008081">
    <property type="term" value="F:phosphoric diester hydrolase activity"/>
    <property type="evidence" value="ECO:0007669"/>
    <property type="project" value="InterPro"/>
</dbReference>
<feature type="compositionally biased region" description="Basic and acidic residues" evidence="1">
    <location>
        <begin position="323"/>
        <end position="337"/>
    </location>
</feature>
<accession>A0A1A8WXH2</accession>
<dbReference type="EMBL" id="FLQV01000607">
    <property type="protein sequence ID" value="SBS96582.1"/>
    <property type="molecule type" value="Genomic_DNA"/>
</dbReference>
<feature type="region of interest" description="Disordered" evidence="1">
    <location>
        <begin position="135"/>
        <end position="155"/>
    </location>
</feature>
<organism evidence="2 3">
    <name type="scientific">Plasmodium ovale curtisi</name>
    <dbReference type="NCBI Taxonomy" id="864141"/>
    <lineage>
        <taxon>Eukaryota</taxon>
        <taxon>Sar</taxon>
        <taxon>Alveolata</taxon>
        <taxon>Apicomplexa</taxon>
        <taxon>Aconoidasida</taxon>
        <taxon>Haemosporida</taxon>
        <taxon>Plasmodiidae</taxon>
        <taxon>Plasmodium</taxon>
        <taxon>Plasmodium (Plasmodium)</taxon>
    </lineage>
</organism>
<sequence>MEFINKLYVRPERKEEDDTFYEENSLKKVKLKNCCKRWSNNIDRSKDMLFNYKNEIDENSFLKFLEKTWKLFFNEEKKGHLVFQKPEGMKEEHFFYDQEGENNKQSPSHEEEGNMYTLPNFLIIDNANNNNVTSVSRYDDPLLPDRDDRDTHPLELNSASNEETCEIVEEKMETISFFPPIDNAHENDATNDEMPLGGTTTQGRRSDDTLIIPINIGEEKKLRSSKNNALYYKKCIDIYHKHDDAYTLYDKEIEDFLILSDVPLNDNKENANSFEIYEQTPNFKSITICEEHTKEEAEQNCRNSFEDSPLINTSKESSFYDNTDGKMPRRDGDDTEQKNSTGGELSIPLSSKRGIIEKHPYEWGEVPGDEGNSQFGGNGCKLKEGVACSREEITRKPIFVLCGLHEGRAKRKFKVATKHLRHSANVETMGHTEDDVAQHEEKVYFEKWVGDITRRKKDIEVSLLLPGLYSEGNEGSNKKEEVFKRGDLKEGKGSTPTLNNGNAIYERLCSGIRFFEIIIPNSQEDKNDKIALSEEKKELLCLCGEKCAYTISEMLQQISIFFVNNKREKVILSFLQNGDSSPNGDYPNNSITELNMHKLDMYIYLYLRKCLKRFERDENYNVLYFFDNKERILNTCKYGFNVDHFEIREWVFNNMSFLLPSTRVEEEKEEQYTGVERDIGVSKNPHLTVSSCRRKSPNLILSQQHQVSLFRLNSMINNENMKLPSKIVINKKLPNILLGQENERSNDNSYKPGENYPFCGDSRENENTHQTESEDMQANSGTNCRFIGHGKLALTEYVIDVRKEMTLRRSPFAFTKKELKYLSERSGEMEFISDQQSSNENYFYVVKIEKGDIENVASHIYGHVKKKKITNFVSILTNKFSSNAVFSIIKINLQYVLGA</sequence>
<feature type="region of interest" description="Disordered" evidence="1">
    <location>
        <begin position="299"/>
        <end position="351"/>
    </location>
</feature>
<dbReference type="AlphaFoldDB" id="A0A1A8WXH2"/>
<evidence type="ECO:0000313" key="3">
    <source>
        <dbReference type="Proteomes" id="UP000078546"/>
    </source>
</evidence>
<feature type="compositionally biased region" description="Basic and acidic residues" evidence="1">
    <location>
        <begin position="761"/>
        <end position="772"/>
    </location>
</feature>
<proteinExistence type="predicted"/>
<feature type="compositionally biased region" description="Basic and acidic residues" evidence="1">
    <location>
        <begin position="137"/>
        <end position="153"/>
    </location>
</feature>
<feature type="compositionally biased region" description="Polar residues" evidence="1">
    <location>
        <begin position="310"/>
        <end position="321"/>
    </location>
</feature>
<evidence type="ECO:0000256" key="1">
    <source>
        <dbReference type="SAM" id="MobiDB-lite"/>
    </source>
</evidence>
<name>A0A1A8WXH2_PLAOA</name>
<gene>
    <name evidence="2" type="ORF">POVCU1_033060</name>
</gene>
<feature type="region of interest" description="Disordered" evidence="1">
    <location>
        <begin position="741"/>
        <end position="780"/>
    </location>
</feature>
<dbReference type="InterPro" id="IPR017946">
    <property type="entry name" value="PLC-like_Pdiesterase_TIM-brl"/>
</dbReference>
<evidence type="ECO:0000313" key="2">
    <source>
        <dbReference type="EMBL" id="SBS96582.1"/>
    </source>
</evidence>
<dbReference type="Proteomes" id="UP000078546">
    <property type="component" value="Unassembled WGS sequence"/>
</dbReference>